<dbReference type="EMBL" id="ML978124">
    <property type="protein sequence ID" value="KAF2100600.1"/>
    <property type="molecule type" value="Genomic_DNA"/>
</dbReference>
<accession>A0A9P4M822</accession>
<comment type="caution">
    <text evidence="6">The sequence shown here is derived from an EMBL/GenBank/DDBJ whole genome shotgun (WGS) entry which is preliminary data.</text>
</comment>
<dbReference type="Proteomes" id="UP000799772">
    <property type="component" value="Unassembled WGS sequence"/>
</dbReference>
<dbReference type="AlphaFoldDB" id="A0A9P4M822"/>
<name>A0A9P4M822_9PEZI</name>
<dbReference type="EC" id="3.1.1.47" evidence="1"/>
<proteinExistence type="predicted"/>
<organism evidence="6 7">
    <name type="scientific">Rhizodiscina lignyota</name>
    <dbReference type="NCBI Taxonomy" id="1504668"/>
    <lineage>
        <taxon>Eukaryota</taxon>
        <taxon>Fungi</taxon>
        <taxon>Dikarya</taxon>
        <taxon>Ascomycota</taxon>
        <taxon>Pezizomycotina</taxon>
        <taxon>Dothideomycetes</taxon>
        <taxon>Pleosporomycetidae</taxon>
        <taxon>Aulographales</taxon>
        <taxon>Rhizodiscinaceae</taxon>
        <taxon>Rhizodiscina</taxon>
    </lineage>
</organism>
<evidence type="ECO:0000256" key="5">
    <source>
        <dbReference type="SAM" id="MobiDB-lite"/>
    </source>
</evidence>
<feature type="compositionally biased region" description="Basic and acidic residues" evidence="5">
    <location>
        <begin position="678"/>
        <end position="692"/>
    </location>
</feature>
<sequence length="692" mass="78145">MGLPQRITGRGREDDQKSSGASFRSRFKGEGSVPNAKKPRPRPPNDLRDNFLKLSLTQSVLPKYTGPYNVGMMDIEVPVRKPQLFSDITRKHQHLLRLETVLFSIYYPTFDAQSTPEPSGRKYWSRETWLPRPRTQLAKGYGRFAGLGALPPGGKIGEKWENVAIPLFAATTMFTKIPALRNARIARSWPENPPATPAVEKQFNLGRETTSQDDQEDRPAFPLMIFSHGLGGTRTVYSSLCGEFASYGFIVVAMEHRDGSGPRTYINHPKDIDLDNANEELRKVMDDHRPKDRKRGYHKVDYIFPKDNPYDTGPQNGKGVDRTLRTAQLQLRLAEIEEAYHLISEIHAGRGAEVAKHNIRKKGYVASSSRGLEGVDWSTWKSSFRLDNVTILGHSFGAATSVELLRDRKRFPHVRQGIIYDIWGAAVRPPDNPIEEHIACPLLALNSEAFSYWSSNFRTVDSLIAEARSDPHPAPSWLLTVRGTIHISQSDFSILYPNLSAFMLRATANPRRAVDVNVSATFEFLMKTDEGVRELAKHTMSNREDEGFLESDNTIRRMPSNRRPKEEWMALKLNAPEEEIKARILPRLVRTLKRTKNPGGWKTSDEVWVHVRSDEGEVQEWLEGQVGGSEGRGHEGLTKKVAGAHKAVKEGGRVERDEDEVAADDRAQRKSQGNVLMDHLRRVPNDERSGRP</sequence>
<dbReference type="InterPro" id="IPR029058">
    <property type="entry name" value="AB_hydrolase_fold"/>
</dbReference>
<evidence type="ECO:0000256" key="1">
    <source>
        <dbReference type="ARBA" id="ARBA00013201"/>
    </source>
</evidence>
<dbReference type="SUPFAM" id="SSF53474">
    <property type="entry name" value="alpha/beta-Hydrolases"/>
    <property type="match status" value="1"/>
</dbReference>
<protein>
    <recommendedName>
        <fullName evidence="1">1-alkyl-2-acetylglycerophosphocholine esterase</fullName>
        <ecNumber evidence="1">3.1.1.47</ecNumber>
    </recommendedName>
</protein>
<dbReference type="Gene3D" id="3.40.50.1820">
    <property type="entry name" value="alpha/beta hydrolase"/>
    <property type="match status" value="1"/>
</dbReference>
<keyword evidence="4" id="KW-0443">Lipid metabolism</keyword>
<feature type="region of interest" description="Disordered" evidence="5">
    <location>
        <begin position="1"/>
        <end position="48"/>
    </location>
</feature>
<evidence type="ECO:0000256" key="2">
    <source>
        <dbReference type="ARBA" id="ARBA00022801"/>
    </source>
</evidence>
<evidence type="ECO:0000313" key="7">
    <source>
        <dbReference type="Proteomes" id="UP000799772"/>
    </source>
</evidence>
<keyword evidence="3" id="KW-0442">Lipid degradation</keyword>
<evidence type="ECO:0000256" key="3">
    <source>
        <dbReference type="ARBA" id="ARBA00022963"/>
    </source>
</evidence>
<dbReference type="GO" id="GO:0016042">
    <property type="term" value="P:lipid catabolic process"/>
    <property type="evidence" value="ECO:0007669"/>
    <property type="project" value="UniProtKB-KW"/>
</dbReference>
<dbReference type="PANTHER" id="PTHR10272">
    <property type="entry name" value="PLATELET-ACTIVATING FACTOR ACETYLHYDROLASE"/>
    <property type="match status" value="1"/>
</dbReference>
<dbReference type="GO" id="GO:0003847">
    <property type="term" value="F:1-alkyl-2-acetylglycerophosphocholine esterase activity"/>
    <property type="evidence" value="ECO:0007669"/>
    <property type="project" value="UniProtKB-EC"/>
</dbReference>
<gene>
    <name evidence="6" type="ORF">NA57DRAFT_37102</name>
</gene>
<dbReference type="PANTHER" id="PTHR10272:SF0">
    <property type="entry name" value="PLATELET-ACTIVATING FACTOR ACETYLHYDROLASE"/>
    <property type="match status" value="1"/>
</dbReference>
<feature type="region of interest" description="Disordered" evidence="5">
    <location>
        <begin position="626"/>
        <end position="692"/>
    </location>
</feature>
<dbReference type="OrthoDB" id="2363873at2759"/>
<feature type="compositionally biased region" description="Basic and acidic residues" evidence="5">
    <location>
        <begin position="647"/>
        <end position="656"/>
    </location>
</feature>
<keyword evidence="2" id="KW-0378">Hydrolase</keyword>
<evidence type="ECO:0000256" key="4">
    <source>
        <dbReference type="ARBA" id="ARBA00023098"/>
    </source>
</evidence>
<keyword evidence="7" id="KW-1185">Reference proteome</keyword>
<evidence type="ECO:0000313" key="6">
    <source>
        <dbReference type="EMBL" id="KAF2100600.1"/>
    </source>
</evidence>
<reference evidence="6" key="1">
    <citation type="journal article" date="2020" name="Stud. Mycol.">
        <title>101 Dothideomycetes genomes: a test case for predicting lifestyles and emergence of pathogens.</title>
        <authorList>
            <person name="Haridas S."/>
            <person name="Albert R."/>
            <person name="Binder M."/>
            <person name="Bloem J."/>
            <person name="Labutti K."/>
            <person name="Salamov A."/>
            <person name="Andreopoulos B."/>
            <person name="Baker S."/>
            <person name="Barry K."/>
            <person name="Bills G."/>
            <person name="Bluhm B."/>
            <person name="Cannon C."/>
            <person name="Castanera R."/>
            <person name="Culley D."/>
            <person name="Daum C."/>
            <person name="Ezra D."/>
            <person name="Gonzalez J."/>
            <person name="Henrissat B."/>
            <person name="Kuo A."/>
            <person name="Liang C."/>
            <person name="Lipzen A."/>
            <person name="Lutzoni F."/>
            <person name="Magnuson J."/>
            <person name="Mondo S."/>
            <person name="Nolan M."/>
            <person name="Ohm R."/>
            <person name="Pangilinan J."/>
            <person name="Park H.-J."/>
            <person name="Ramirez L."/>
            <person name="Alfaro M."/>
            <person name="Sun H."/>
            <person name="Tritt A."/>
            <person name="Yoshinaga Y."/>
            <person name="Zwiers L.-H."/>
            <person name="Turgeon B."/>
            <person name="Goodwin S."/>
            <person name="Spatafora J."/>
            <person name="Crous P."/>
            <person name="Grigoriev I."/>
        </authorList>
    </citation>
    <scope>NUCLEOTIDE SEQUENCE</scope>
    <source>
        <strain evidence="6">CBS 133067</strain>
    </source>
</reference>
<dbReference type="Pfam" id="PF03403">
    <property type="entry name" value="PAF-AH_p_II"/>
    <property type="match status" value="1"/>
</dbReference>